<organism evidence="2 3">
    <name type="scientific">Subtercola boreus</name>
    <dbReference type="NCBI Taxonomy" id="120213"/>
    <lineage>
        <taxon>Bacteria</taxon>
        <taxon>Bacillati</taxon>
        <taxon>Actinomycetota</taxon>
        <taxon>Actinomycetes</taxon>
        <taxon>Micrococcales</taxon>
        <taxon>Microbacteriaceae</taxon>
        <taxon>Subtercola</taxon>
    </lineage>
</organism>
<evidence type="ECO:0000313" key="3">
    <source>
        <dbReference type="Proteomes" id="UP000257080"/>
    </source>
</evidence>
<dbReference type="OrthoDB" id="7942268at2"/>
<dbReference type="InterPro" id="IPR016181">
    <property type="entry name" value="Acyl_CoA_acyltransferase"/>
</dbReference>
<proteinExistence type="predicted"/>
<name>A0A3E0W983_9MICO</name>
<dbReference type="Proteomes" id="UP000257080">
    <property type="component" value="Unassembled WGS sequence"/>
</dbReference>
<feature type="domain" description="N-acetyltransferase" evidence="1">
    <location>
        <begin position="175"/>
        <end position="312"/>
    </location>
</feature>
<evidence type="ECO:0000313" key="2">
    <source>
        <dbReference type="EMBL" id="RFA25897.1"/>
    </source>
</evidence>
<sequence length="312" mass="34539">MIRRATPADLDLLLSARQHDPVALVDEERFRRELDLGQYRFEWSFVDEVEGRLRARALWWGPPEAEHPISLDCVWVDPAEADPTTVAAQLVRAGHQALFAAGLKTRPDFIVTVDPAWRKDPDAVVAAHWRTEAVARAGLTERIERLSYAWTPADPLPARSTRLTFDPADDSAFLDVFAQVAQQSLDLLTLQNLRELGAEAQAADDLEFYLSLPGDRGLWRLARNAERHLVGFVIPSRSAYDASVSYLGVVPGQRGHGFVDDLLAEITHVHAANGAPRITATTDTTNAPMAAAFLRNGYRITKARLVFTAPTS</sequence>
<dbReference type="EMBL" id="NBXE01000029">
    <property type="protein sequence ID" value="RFA25897.1"/>
    <property type="molecule type" value="Genomic_DNA"/>
</dbReference>
<dbReference type="GO" id="GO:0016747">
    <property type="term" value="F:acyltransferase activity, transferring groups other than amino-acyl groups"/>
    <property type="evidence" value="ECO:0007669"/>
    <property type="project" value="InterPro"/>
</dbReference>
<dbReference type="InterPro" id="IPR000182">
    <property type="entry name" value="GNAT_dom"/>
</dbReference>
<comment type="caution">
    <text evidence="2">The sequence shown here is derived from an EMBL/GenBank/DDBJ whole genome shotgun (WGS) entry which is preliminary data.</text>
</comment>
<dbReference type="Gene3D" id="3.40.630.30">
    <property type="match status" value="1"/>
</dbReference>
<dbReference type="PROSITE" id="PS51186">
    <property type="entry name" value="GNAT"/>
    <property type="match status" value="1"/>
</dbReference>
<dbReference type="SUPFAM" id="SSF55729">
    <property type="entry name" value="Acyl-CoA N-acyltransferases (Nat)"/>
    <property type="match status" value="1"/>
</dbReference>
<dbReference type="AlphaFoldDB" id="A0A3E0W983"/>
<gene>
    <name evidence="2" type="ORF">B7R25_11565</name>
</gene>
<protein>
    <recommendedName>
        <fullName evidence="1">N-acetyltransferase domain-containing protein</fullName>
    </recommendedName>
</protein>
<evidence type="ECO:0000259" key="1">
    <source>
        <dbReference type="PROSITE" id="PS51186"/>
    </source>
</evidence>
<accession>A0A3E0W983</accession>
<reference evidence="2 3" key="1">
    <citation type="submission" date="2017-04" db="EMBL/GenBank/DDBJ databases">
        <title>Comparative genome analysis of Subtercola boreus.</title>
        <authorList>
            <person name="Cho Y.-J."/>
            <person name="Cho A."/>
            <person name="Kim O.-S."/>
            <person name="Lee J.-I."/>
        </authorList>
    </citation>
    <scope>NUCLEOTIDE SEQUENCE [LARGE SCALE GENOMIC DNA]</scope>
    <source>
        <strain evidence="2 3">P28004</strain>
    </source>
</reference>
<dbReference type="RefSeq" id="WP_147304023.1">
    <property type="nucleotide sequence ID" value="NZ_NBXC01000024.1"/>
</dbReference>